<accession>A0A5B0R3H1</accession>
<feature type="region of interest" description="Disordered" evidence="1">
    <location>
        <begin position="79"/>
        <end position="110"/>
    </location>
</feature>
<dbReference type="AlphaFoldDB" id="A0A5B0R3H1"/>
<name>A0A5B0R3H1_PUCGR</name>
<dbReference type="EMBL" id="VSWC01000001">
    <property type="protein sequence ID" value="KAA1120098.1"/>
    <property type="molecule type" value="Genomic_DNA"/>
</dbReference>
<evidence type="ECO:0000313" key="3">
    <source>
        <dbReference type="Proteomes" id="UP000324748"/>
    </source>
</evidence>
<comment type="caution">
    <text evidence="2">The sequence shown here is derived from an EMBL/GenBank/DDBJ whole genome shotgun (WGS) entry which is preliminary data.</text>
</comment>
<organism evidence="2 3">
    <name type="scientific">Puccinia graminis f. sp. tritici</name>
    <dbReference type="NCBI Taxonomy" id="56615"/>
    <lineage>
        <taxon>Eukaryota</taxon>
        <taxon>Fungi</taxon>
        <taxon>Dikarya</taxon>
        <taxon>Basidiomycota</taxon>
        <taxon>Pucciniomycotina</taxon>
        <taxon>Pucciniomycetes</taxon>
        <taxon>Pucciniales</taxon>
        <taxon>Pucciniaceae</taxon>
        <taxon>Puccinia</taxon>
    </lineage>
</organism>
<evidence type="ECO:0000313" key="2">
    <source>
        <dbReference type="EMBL" id="KAA1120098.1"/>
    </source>
</evidence>
<protein>
    <submittedName>
        <fullName evidence="2">Uncharacterized protein</fullName>
    </submittedName>
</protein>
<dbReference type="Proteomes" id="UP000324748">
    <property type="component" value="Unassembled WGS sequence"/>
</dbReference>
<sequence length="110" mass="12442">MARLPVAEFSPLEPHPKSSRSRTFVGGNQRRSYEHRSGRHPLNFGILEATKRDIEFRDHVESVFAAGAIFVKLNPFQLSPDYSRQTTPRSSSATELSFWANPSPSPRRST</sequence>
<gene>
    <name evidence="2" type="ORF">PGT21_037152</name>
</gene>
<reference evidence="2 3" key="1">
    <citation type="submission" date="2019-05" db="EMBL/GenBank/DDBJ databases">
        <title>Emergence of the Ug99 lineage of the wheat stem rust pathogen through somatic hybridization.</title>
        <authorList>
            <person name="Li F."/>
            <person name="Upadhyaya N.M."/>
            <person name="Sperschneider J."/>
            <person name="Matny O."/>
            <person name="Nguyen-Phuc H."/>
            <person name="Mago R."/>
            <person name="Raley C."/>
            <person name="Miller M.E."/>
            <person name="Silverstein K.A.T."/>
            <person name="Henningsen E."/>
            <person name="Hirsch C.D."/>
            <person name="Visser B."/>
            <person name="Pretorius Z.A."/>
            <person name="Steffenson B.J."/>
            <person name="Schwessinger B."/>
            <person name="Dodds P.N."/>
            <person name="Figueroa M."/>
        </authorList>
    </citation>
    <scope>NUCLEOTIDE SEQUENCE [LARGE SCALE GENOMIC DNA]</scope>
    <source>
        <strain evidence="2">21-0</strain>
    </source>
</reference>
<keyword evidence="3" id="KW-1185">Reference proteome</keyword>
<feature type="region of interest" description="Disordered" evidence="1">
    <location>
        <begin position="1"/>
        <end position="38"/>
    </location>
</feature>
<proteinExistence type="predicted"/>
<evidence type="ECO:0000256" key="1">
    <source>
        <dbReference type="SAM" id="MobiDB-lite"/>
    </source>
</evidence>